<feature type="non-terminal residue" evidence="2">
    <location>
        <position position="1"/>
    </location>
</feature>
<accession>A0ABD0PTH5</accession>
<dbReference type="SUPFAM" id="SSF63712">
    <property type="entry name" value="Nicotinic receptor ligand binding domain-like"/>
    <property type="match status" value="1"/>
</dbReference>
<name>A0ABD0PTH5_CIRMR</name>
<feature type="non-terminal residue" evidence="2">
    <location>
        <position position="75"/>
    </location>
</feature>
<dbReference type="InterPro" id="IPR036734">
    <property type="entry name" value="Neur_chan_lig-bd_sf"/>
</dbReference>
<feature type="domain" description="Neurotransmitter-gated ion-channel ligand-binding" evidence="1">
    <location>
        <begin position="2"/>
        <end position="74"/>
    </location>
</feature>
<organism evidence="2 3">
    <name type="scientific">Cirrhinus mrigala</name>
    <name type="common">Mrigala</name>
    <dbReference type="NCBI Taxonomy" id="683832"/>
    <lineage>
        <taxon>Eukaryota</taxon>
        <taxon>Metazoa</taxon>
        <taxon>Chordata</taxon>
        <taxon>Craniata</taxon>
        <taxon>Vertebrata</taxon>
        <taxon>Euteleostomi</taxon>
        <taxon>Actinopterygii</taxon>
        <taxon>Neopterygii</taxon>
        <taxon>Teleostei</taxon>
        <taxon>Ostariophysi</taxon>
        <taxon>Cypriniformes</taxon>
        <taxon>Cyprinidae</taxon>
        <taxon>Labeoninae</taxon>
        <taxon>Labeonini</taxon>
        <taxon>Cirrhinus</taxon>
    </lineage>
</organism>
<dbReference type="InterPro" id="IPR006202">
    <property type="entry name" value="Neur_chan_lig-bd"/>
</dbReference>
<dbReference type="Gene3D" id="2.70.170.10">
    <property type="entry name" value="Neurotransmitter-gated ion-channel ligand-binding domain"/>
    <property type="match status" value="1"/>
</dbReference>
<dbReference type="EMBL" id="JAMKFB020000014">
    <property type="protein sequence ID" value="KAL0175936.1"/>
    <property type="molecule type" value="Genomic_DNA"/>
</dbReference>
<dbReference type="AlphaFoldDB" id="A0ABD0PTH5"/>
<protein>
    <recommendedName>
        <fullName evidence="1">Neurotransmitter-gated ion-channel ligand-binding domain-containing protein</fullName>
    </recommendedName>
</protein>
<gene>
    <name evidence="2" type="ORF">M9458_028266</name>
</gene>
<reference evidence="2 3" key="1">
    <citation type="submission" date="2024-05" db="EMBL/GenBank/DDBJ databases">
        <title>Genome sequencing and assembly of Indian major carp, Cirrhinus mrigala (Hamilton, 1822).</title>
        <authorList>
            <person name="Mohindra V."/>
            <person name="Chowdhury L.M."/>
            <person name="Lal K."/>
            <person name="Jena J.K."/>
        </authorList>
    </citation>
    <scope>NUCLEOTIDE SEQUENCE [LARGE SCALE GENOMIC DNA]</scope>
    <source>
        <strain evidence="2">CM1030</strain>
        <tissue evidence="2">Blood</tissue>
    </source>
</reference>
<evidence type="ECO:0000259" key="1">
    <source>
        <dbReference type="Pfam" id="PF02931"/>
    </source>
</evidence>
<dbReference type="Pfam" id="PF02931">
    <property type="entry name" value="Neur_chan_LBD"/>
    <property type="match status" value="1"/>
</dbReference>
<evidence type="ECO:0000313" key="3">
    <source>
        <dbReference type="Proteomes" id="UP001529510"/>
    </source>
</evidence>
<evidence type="ECO:0000313" key="2">
    <source>
        <dbReference type="EMBL" id="KAL0175936.1"/>
    </source>
</evidence>
<keyword evidence="3" id="KW-1185">Reference proteome</keyword>
<comment type="caution">
    <text evidence="2">The sequence shown here is derived from an EMBL/GenBank/DDBJ whole genome shotgun (WGS) entry which is preliminary data.</text>
</comment>
<proteinExistence type="predicted"/>
<dbReference type="Proteomes" id="UP001529510">
    <property type="component" value="Unassembled WGS sequence"/>
</dbReference>
<sequence>DYRVNIFLRQRWNDPRLRLPQDFKSDSLTVDPKMFKCLWKPDLFFANEKSANFHDVTQENILLFIFRNGDVLISM</sequence>